<dbReference type="Gene3D" id="3.30.1310.10">
    <property type="entry name" value="Nucleoid-associated protein YbaB-like domain"/>
    <property type="match status" value="1"/>
</dbReference>
<proteinExistence type="predicted"/>
<organism evidence="2 3">
    <name type="scientific">Kibdelosporangium banguiense</name>
    <dbReference type="NCBI Taxonomy" id="1365924"/>
    <lineage>
        <taxon>Bacteria</taxon>
        <taxon>Bacillati</taxon>
        <taxon>Actinomycetota</taxon>
        <taxon>Actinomycetes</taxon>
        <taxon>Pseudonocardiales</taxon>
        <taxon>Pseudonocardiaceae</taxon>
        <taxon>Kibdelosporangium</taxon>
    </lineage>
</organism>
<name>A0ABS4TC06_9PSEU</name>
<dbReference type="InterPro" id="IPR036894">
    <property type="entry name" value="YbaB-like_sf"/>
</dbReference>
<keyword evidence="2" id="KW-0238">DNA-binding</keyword>
<keyword evidence="3" id="KW-1185">Reference proteome</keyword>
<dbReference type="InterPro" id="IPR004401">
    <property type="entry name" value="YbaB/EbfC"/>
</dbReference>
<dbReference type="GO" id="GO:0003677">
    <property type="term" value="F:DNA binding"/>
    <property type="evidence" value="ECO:0007669"/>
    <property type="project" value="UniProtKB-KW"/>
</dbReference>
<sequence length="158" mass="17455">MTEPNFGIDGPRTELELERWAAGVAAKAERYQDMQRQVTAVTSTETSRDGVVTVTVDSAGAVTDLRITDQVRTMPGAQVAQLVLTTMRRAQSRITAQVAEIMQDTVGEDAQTVDAVVSNFRNRFPEPEPEQSGHNVVRDRRIGHDDEDDWGGDSPIMR</sequence>
<gene>
    <name evidence="2" type="ORF">JOF56_002346</name>
</gene>
<evidence type="ECO:0000256" key="1">
    <source>
        <dbReference type="SAM" id="MobiDB-lite"/>
    </source>
</evidence>
<comment type="caution">
    <text evidence="2">The sequence shown here is derived from an EMBL/GenBank/DDBJ whole genome shotgun (WGS) entry which is preliminary data.</text>
</comment>
<evidence type="ECO:0000313" key="2">
    <source>
        <dbReference type="EMBL" id="MBP2321961.1"/>
    </source>
</evidence>
<dbReference type="SUPFAM" id="SSF82607">
    <property type="entry name" value="YbaB-like"/>
    <property type="match status" value="1"/>
</dbReference>
<dbReference type="EMBL" id="JAGINW010000001">
    <property type="protein sequence ID" value="MBP2321961.1"/>
    <property type="molecule type" value="Genomic_DNA"/>
</dbReference>
<feature type="region of interest" description="Disordered" evidence="1">
    <location>
        <begin position="122"/>
        <end position="158"/>
    </location>
</feature>
<reference evidence="2 3" key="1">
    <citation type="submission" date="2021-03" db="EMBL/GenBank/DDBJ databases">
        <title>Sequencing the genomes of 1000 actinobacteria strains.</title>
        <authorList>
            <person name="Klenk H.-P."/>
        </authorList>
    </citation>
    <scope>NUCLEOTIDE SEQUENCE [LARGE SCALE GENOMIC DNA]</scope>
    <source>
        <strain evidence="2 3">DSM 46670</strain>
    </source>
</reference>
<accession>A0ABS4TC06</accession>
<dbReference type="RefSeq" id="WP_209637144.1">
    <property type="nucleotide sequence ID" value="NZ_JAGINW010000001.1"/>
</dbReference>
<protein>
    <submittedName>
        <fullName evidence="2">DNA-binding protein YbaB</fullName>
    </submittedName>
</protein>
<evidence type="ECO:0000313" key="3">
    <source>
        <dbReference type="Proteomes" id="UP001519332"/>
    </source>
</evidence>
<dbReference type="Proteomes" id="UP001519332">
    <property type="component" value="Unassembled WGS sequence"/>
</dbReference>
<dbReference type="Pfam" id="PF02575">
    <property type="entry name" value="YbaB_DNA_bd"/>
    <property type="match status" value="1"/>
</dbReference>